<gene>
    <name evidence="9" type="primary">hemH</name>
    <name evidence="7" type="synonym">cpfC</name>
    <name evidence="9" type="ORF">OMP38_21255</name>
</gene>
<keyword evidence="3 7" id="KW-0350">Heme biosynthesis</keyword>
<keyword evidence="2 7" id="KW-0408">Iron</keyword>
<dbReference type="PROSITE" id="PS00534">
    <property type="entry name" value="FERROCHELATASE"/>
    <property type="match status" value="1"/>
</dbReference>
<evidence type="ECO:0000256" key="4">
    <source>
        <dbReference type="ARBA" id="ARBA00023239"/>
    </source>
</evidence>
<evidence type="ECO:0000256" key="1">
    <source>
        <dbReference type="ARBA" id="ARBA00004744"/>
    </source>
</evidence>
<comment type="function">
    <text evidence="7 8">Involved in coproporphyrin-dependent heme b biosynthesis. Catalyzes the insertion of ferrous iron into coproporphyrin III to form Fe-coproporphyrin III.</text>
</comment>
<comment type="caution">
    <text evidence="7">Lacks conserved residue(s) required for the propagation of feature annotation.</text>
</comment>
<dbReference type="CDD" id="cd03411">
    <property type="entry name" value="Ferrochelatase_N"/>
    <property type="match status" value="1"/>
</dbReference>
<evidence type="ECO:0000256" key="3">
    <source>
        <dbReference type="ARBA" id="ARBA00023133"/>
    </source>
</evidence>
<proteinExistence type="inferred from homology"/>
<dbReference type="CDD" id="cd00419">
    <property type="entry name" value="Ferrochelatase_C"/>
    <property type="match status" value="1"/>
</dbReference>
<dbReference type="SUPFAM" id="SSF53800">
    <property type="entry name" value="Chelatase"/>
    <property type="match status" value="1"/>
</dbReference>
<comment type="similarity">
    <text evidence="7 8">Belongs to the ferrochelatase family.</text>
</comment>
<evidence type="ECO:0000313" key="9">
    <source>
        <dbReference type="EMBL" id="MDG0793099.1"/>
    </source>
</evidence>
<keyword evidence="7 8" id="KW-0963">Cytoplasm</keyword>
<feature type="binding site" evidence="7">
    <location>
        <position position="265"/>
    </location>
    <ligand>
        <name>Fe(2+)</name>
        <dbReference type="ChEBI" id="CHEBI:29033"/>
    </ligand>
</feature>
<feature type="binding site" evidence="7">
    <location>
        <begin position="49"/>
        <end position="50"/>
    </location>
    <ligand>
        <name>Fe-coproporphyrin III</name>
        <dbReference type="ChEBI" id="CHEBI:68438"/>
    </ligand>
</feature>
<comment type="subcellular location">
    <subcellularLocation>
        <location evidence="7 8">Cytoplasm</location>
    </subcellularLocation>
</comment>
<keyword evidence="4 7" id="KW-0456">Lyase</keyword>
<evidence type="ECO:0000313" key="10">
    <source>
        <dbReference type="Proteomes" id="UP001153387"/>
    </source>
</evidence>
<feature type="binding site" evidence="7">
    <location>
        <position position="185"/>
    </location>
    <ligand>
        <name>Fe(2+)</name>
        <dbReference type="ChEBI" id="CHEBI:29033"/>
    </ligand>
</feature>
<comment type="pathway">
    <text evidence="1 7 8">Porphyrin-containing compound metabolism; protoheme biosynthesis.</text>
</comment>
<feature type="binding site" evidence="7">
    <location>
        <position position="33"/>
    </location>
    <ligand>
        <name>Fe-coproporphyrin III</name>
        <dbReference type="ChEBI" id="CHEBI:68438"/>
    </ligand>
</feature>
<evidence type="ECO:0000256" key="6">
    <source>
        <dbReference type="ARBA" id="ARBA00024536"/>
    </source>
</evidence>
<keyword evidence="5 7" id="KW-0627">Porphyrin biosynthesis</keyword>
<dbReference type="GO" id="GO:0005737">
    <property type="term" value="C:cytoplasm"/>
    <property type="evidence" value="ECO:0007669"/>
    <property type="project" value="UniProtKB-SubCell"/>
</dbReference>
<evidence type="ECO:0000256" key="2">
    <source>
        <dbReference type="ARBA" id="ARBA00023004"/>
    </source>
</evidence>
<dbReference type="InterPro" id="IPR019772">
    <property type="entry name" value="Ferrochelatase_AS"/>
</dbReference>
<keyword evidence="10" id="KW-1185">Reference proteome</keyword>
<dbReference type="InterPro" id="IPR033659">
    <property type="entry name" value="Ferrochelatase_N"/>
</dbReference>
<dbReference type="EMBL" id="JAPDHZ010000004">
    <property type="protein sequence ID" value="MDG0793099.1"/>
    <property type="molecule type" value="Genomic_DNA"/>
</dbReference>
<dbReference type="InterPro" id="IPR033644">
    <property type="entry name" value="Ferrochelatase_C"/>
</dbReference>
<organism evidence="9 10">
    <name type="scientific">Cohnella ginsengisoli</name>
    <dbReference type="NCBI Taxonomy" id="425004"/>
    <lineage>
        <taxon>Bacteria</taxon>
        <taxon>Bacillati</taxon>
        <taxon>Bacillota</taxon>
        <taxon>Bacilli</taxon>
        <taxon>Bacillales</taxon>
        <taxon>Paenibacillaceae</taxon>
        <taxon>Cohnella</taxon>
    </lineage>
</organism>
<dbReference type="RefSeq" id="WP_277566938.1">
    <property type="nucleotide sequence ID" value="NZ_JAPDHZ010000004.1"/>
</dbReference>
<feature type="binding site" description="axial binding residue" evidence="7">
    <location>
        <position position="16"/>
    </location>
    <ligand>
        <name>Fe-coproporphyrin III</name>
        <dbReference type="ChEBI" id="CHEBI:68438"/>
    </ligand>
    <ligandPart>
        <name>Fe</name>
        <dbReference type="ChEBI" id="CHEBI:18248"/>
    </ligandPart>
</feature>
<reference evidence="9 10" key="1">
    <citation type="submission" date="2022-10" db="EMBL/GenBank/DDBJ databases">
        <title>Comparative genomic analysis of Cohnella hashimotonis sp. nov., isolated from the International Space Station.</title>
        <authorList>
            <person name="Simpson A."/>
            <person name="Venkateswaran K."/>
        </authorList>
    </citation>
    <scope>NUCLEOTIDE SEQUENCE [LARGE SCALE GENOMIC DNA]</scope>
    <source>
        <strain evidence="9 10">DSM 18997</strain>
    </source>
</reference>
<sequence length="324" mass="35333">MSVSDQAPIGVLVMSYGTPESLEGVEAYYTHIRRGHPPTDEQLEDLTSRYRAIVGGVFPLRENTNRQVEALQRRLDELAGQGRYVCYQGLKHAAPFIEDGIEAMSRDGIERAVGIVLTPQYSSMSVGGYLKRAREAAERHNVAFAGVEKYHLHPVLIEALAERVTAGLDKAGVSADDGLVLFSAHSLPARILEMNDPYQDQLLETSKAVAEAAGISRWQFTWQSAGQTGQPWLGPDIVETLNGLAKENVKFVLVTPVGFVSDHLEVLYDIDIEAKRHASELGLALDRIQMLNDDPKYMQALADSVIGAAGRYDEKADAAGASGV</sequence>
<dbReference type="GO" id="GO:0006783">
    <property type="term" value="P:heme biosynthetic process"/>
    <property type="evidence" value="ECO:0007669"/>
    <property type="project" value="UniProtKB-UniRule"/>
</dbReference>
<keyword evidence="7" id="KW-0479">Metal-binding</keyword>
<dbReference type="EC" id="4.99.1.9" evidence="7"/>
<evidence type="ECO:0000256" key="8">
    <source>
        <dbReference type="RuleBase" id="RU000607"/>
    </source>
</evidence>
<accession>A0A9X4QNC0</accession>
<dbReference type="GO" id="GO:0046872">
    <property type="term" value="F:metal ion binding"/>
    <property type="evidence" value="ECO:0007669"/>
    <property type="project" value="UniProtKB-UniRule"/>
</dbReference>
<evidence type="ECO:0000256" key="5">
    <source>
        <dbReference type="ARBA" id="ARBA00023244"/>
    </source>
</evidence>
<comment type="caution">
    <text evidence="9">The sequence shown here is derived from an EMBL/GenBank/DDBJ whole genome shotgun (WGS) entry which is preliminary data.</text>
</comment>
<dbReference type="Pfam" id="PF00762">
    <property type="entry name" value="Ferrochelatase"/>
    <property type="match status" value="1"/>
</dbReference>
<dbReference type="AlphaFoldDB" id="A0A9X4QNC0"/>
<comment type="catalytic activity">
    <reaction evidence="6">
        <text>Fe-coproporphyrin III + 2 H(+) = coproporphyrin III + Fe(2+)</text>
        <dbReference type="Rhea" id="RHEA:49572"/>
        <dbReference type="ChEBI" id="CHEBI:15378"/>
        <dbReference type="ChEBI" id="CHEBI:29033"/>
        <dbReference type="ChEBI" id="CHEBI:68438"/>
        <dbReference type="ChEBI" id="CHEBI:131725"/>
        <dbReference type="EC" id="4.99.1.9"/>
    </reaction>
    <physiologicalReaction direction="right-to-left" evidence="6">
        <dbReference type="Rhea" id="RHEA:49574"/>
    </physiologicalReaction>
</comment>
<protein>
    <recommendedName>
        <fullName evidence="7">Coproporphyrin III ferrochelatase</fullName>
        <ecNumber evidence="7">4.99.1.9</ecNumber>
    </recommendedName>
</protein>
<dbReference type="HAMAP" id="MF_00323">
    <property type="entry name" value="Ferrochelatase"/>
    <property type="match status" value="1"/>
</dbReference>
<dbReference type="NCBIfam" id="TIGR00109">
    <property type="entry name" value="hemH"/>
    <property type="match status" value="1"/>
</dbReference>
<dbReference type="Gene3D" id="3.40.50.1400">
    <property type="match status" value="2"/>
</dbReference>
<feature type="binding site" evidence="7">
    <location>
        <position position="129"/>
    </location>
    <ligand>
        <name>Fe-coproporphyrin III</name>
        <dbReference type="ChEBI" id="CHEBI:68438"/>
    </ligand>
</feature>
<evidence type="ECO:0000256" key="7">
    <source>
        <dbReference type="HAMAP-Rule" id="MF_00323"/>
    </source>
</evidence>
<dbReference type="PANTHER" id="PTHR11108:SF1">
    <property type="entry name" value="FERROCHELATASE, MITOCHONDRIAL"/>
    <property type="match status" value="1"/>
</dbReference>
<dbReference type="InterPro" id="IPR001015">
    <property type="entry name" value="Ferrochelatase"/>
</dbReference>
<dbReference type="PANTHER" id="PTHR11108">
    <property type="entry name" value="FERROCHELATASE"/>
    <property type="match status" value="1"/>
</dbReference>
<dbReference type="Proteomes" id="UP001153387">
    <property type="component" value="Unassembled WGS sequence"/>
</dbReference>
<name>A0A9X4QNC0_9BACL</name>
<dbReference type="GO" id="GO:0004325">
    <property type="term" value="F:ferrochelatase activity"/>
    <property type="evidence" value="ECO:0007669"/>
    <property type="project" value="UniProtKB-UniRule"/>
</dbReference>